<feature type="chain" id="PRO_5025077298" description="Carbonic anhydrase" evidence="4">
    <location>
        <begin position="18"/>
        <end position="283"/>
    </location>
</feature>
<evidence type="ECO:0000259" key="5">
    <source>
        <dbReference type="PROSITE" id="PS51144"/>
    </source>
</evidence>
<evidence type="ECO:0000256" key="3">
    <source>
        <dbReference type="ARBA" id="ARBA00022833"/>
    </source>
</evidence>
<comment type="function">
    <text evidence="4">Reversible hydration of carbon dioxide.</text>
</comment>
<dbReference type="GO" id="GO:0004089">
    <property type="term" value="F:carbonate dehydratase activity"/>
    <property type="evidence" value="ECO:0007669"/>
    <property type="project" value="UniProtKB-UniRule"/>
</dbReference>
<keyword evidence="2 4" id="KW-0479">Metal-binding</keyword>
<dbReference type="PANTHER" id="PTHR18952:SF137">
    <property type="entry name" value="CARBONIC ANHYDRASE"/>
    <property type="match status" value="1"/>
</dbReference>
<feature type="signal peptide" evidence="4">
    <location>
        <begin position="1"/>
        <end position="17"/>
    </location>
</feature>
<dbReference type="SUPFAM" id="SSF51069">
    <property type="entry name" value="Carbonic anhydrase"/>
    <property type="match status" value="1"/>
</dbReference>
<dbReference type="InterPro" id="IPR001148">
    <property type="entry name" value="CA_dom"/>
</dbReference>
<reference evidence="6" key="1">
    <citation type="submission" date="2020-05" db="UniProtKB">
        <authorList>
            <consortium name="EnsemblMetazoa"/>
        </authorList>
    </citation>
    <scope>IDENTIFICATION</scope>
    <source>
        <strain evidence="6">USDA</strain>
    </source>
</reference>
<comment type="catalytic activity">
    <reaction evidence="4">
        <text>hydrogencarbonate + H(+) = CO2 + H2O</text>
        <dbReference type="Rhea" id="RHEA:10748"/>
        <dbReference type="ChEBI" id="CHEBI:15377"/>
        <dbReference type="ChEBI" id="CHEBI:15378"/>
        <dbReference type="ChEBI" id="CHEBI:16526"/>
        <dbReference type="ChEBI" id="CHEBI:17544"/>
        <dbReference type="EC" id="4.2.1.1"/>
    </reaction>
</comment>
<protein>
    <recommendedName>
        <fullName evidence="4">Carbonic anhydrase</fullName>
        <ecNumber evidence="4">4.2.1.1</ecNumber>
    </recommendedName>
</protein>
<dbReference type="SMART" id="SM01057">
    <property type="entry name" value="Carb_anhydrase"/>
    <property type="match status" value="1"/>
</dbReference>
<evidence type="ECO:0000313" key="6">
    <source>
        <dbReference type="EnsemblMetazoa" id="SCAU010400-PA"/>
    </source>
</evidence>
<dbReference type="AlphaFoldDB" id="A0A1I8PRF9"/>
<dbReference type="STRING" id="35570.A0A1I8PRF9"/>
<evidence type="ECO:0000256" key="1">
    <source>
        <dbReference type="ARBA" id="ARBA00010718"/>
    </source>
</evidence>
<dbReference type="CDD" id="cd00326">
    <property type="entry name" value="alpha_CA"/>
    <property type="match status" value="1"/>
</dbReference>
<organism evidence="6 7">
    <name type="scientific">Stomoxys calcitrans</name>
    <name type="common">Stable fly</name>
    <name type="synonym">Conops calcitrans</name>
    <dbReference type="NCBI Taxonomy" id="35570"/>
    <lineage>
        <taxon>Eukaryota</taxon>
        <taxon>Metazoa</taxon>
        <taxon>Ecdysozoa</taxon>
        <taxon>Arthropoda</taxon>
        <taxon>Hexapoda</taxon>
        <taxon>Insecta</taxon>
        <taxon>Pterygota</taxon>
        <taxon>Neoptera</taxon>
        <taxon>Endopterygota</taxon>
        <taxon>Diptera</taxon>
        <taxon>Brachycera</taxon>
        <taxon>Muscomorpha</taxon>
        <taxon>Muscoidea</taxon>
        <taxon>Muscidae</taxon>
        <taxon>Stomoxys</taxon>
    </lineage>
</organism>
<evidence type="ECO:0000313" key="7">
    <source>
        <dbReference type="Proteomes" id="UP000095300"/>
    </source>
</evidence>
<keyword evidence="4" id="KW-0732">Signal</keyword>
<dbReference type="Pfam" id="PF00194">
    <property type="entry name" value="Carb_anhydrase"/>
    <property type="match status" value="1"/>
</dbReference>
<dbReference type="PROSITE" id="PS51144">
    <property type="entry name" value="ALPHA_CA_2"/>
    <property type="match status" value="1"/>
</dbReference>
<proteinExistence type="inferred from homology"/>
<dbReference type="EC" id="4.2.1.1" evidence="4"/>
<keyword evidence="4" id="KW-0456">Lyase</keyword>
<sequence>MVSALTLICVLLPLAFASEGGHEWNYGNCAHWGDADPKCFGKQQSPIALVTSESTTPQLAPLKFTNYDKALFGTINLSNNGHSVEFSVPKTVKGDLPTISGGNLPGKFEAVGVHFHWGSKGVKGSEHTVDGRQFDAEMHIVHKNVKYASVPEAVEHADGLAVLGVLFEAPKTLTRTYPALSEIFDRLPKLVDYQSTTPLKKTMSLSHLLGDLHTTKFFSYSGSLTTPGCGEAVTWHVFPEPLQISMEHLQNFWGIKDAHGQPLVNNFRPLQDRNDRPLYYNNA</sequence>
<dbReference type="InterPro" id="IPR023561">
    <property type="entry name" value="Carbonic_anhydrase_a-class"/>
</dbReference>
<dbReference type="InterPro" id="IPR018338">
    <property type="entry name" value="Carbonic_anhydrase_a-class_CS"/>
</dbReference>
<dbReference type="EnsemblMetazoa" id="SCAU010400-RA">
    <property type="protein sequence ID" value="SCAU010400-PA"/>
    <property type="gene ID" value="SCAU010400"/>
</dbReference>
<dbReference type="GO" id="GO:0008270">
    <property type="term" value="F:zinc ion binding"/>
    <property type="evidence" value="ECO:0007669"/>
    <property type="project" value="UniProtKB-UniRule"/>
</dbReference>
<gene>
    <name evidence="6" type="primary">106082208</name>
</gene>
<dbReference type="PANTHER" id="PTHR18952">
    <property type="entry name" value="CARBONIC ANHYDRASE"/>
    <property type="match status" value="1"/>
</dbReference>
<dbReference type="InterPro" id="IPR036398">
    <property type="entry name" value="CA_dom_sf"/>
</dbReference>
<dbReference type="VEuPathDB" id="VectorBase:SCAU010400"/>
<dbReference type="GO" id="GO:0005737">
    <property type="term" value="C:cytoplasm"/>
    <property type="evidence" value="ECO:0007669"/>
    <property type="project" value="TreeGrafter"/>
</dbReference>
<name>A0A1I8PRF9_STOCA</name>
<dbReference type="Proteomes" id="UP000095300">
    <property type="component" value="Unassembled WGS sequence"/>
</dbReference>
<feature type="domain" description="Alpha-carbonic anhydrase" evidence="5">
    <location>
        <begin position="22"/>
        <end position="282"/>
    </location>
</feature>
<evidence type="ECO:0000256" key="2">
    <source>
        <dbReference type="ARBA" id="ARBA00022723"/>
    </source>
</evidence>
<comment type="cofactor">
    <cofactor evidence="4">
        <name>Zn(2+)</name>
        <dbReference type="ChEBI" id="CHEBI:29105"/>
    </cofactor>
</comment>
<dbReference type="Gene3D" id="3.10.200.10">
    <property type="entry name" value="Alpha carbonic anhydrase"/>
    <property type="match status" value="1"/>
</dbReference>
<evidence type="ECO:0000256" key="4">
    <source>
        <dbReference type="RuleBase" id="RU367011"/>
    </source>
</evidence>
<keyword evidence="3 4" id="KW-0862">Zinc</keyword>
<accession>A0A1I8PRF9</accession>
<dbReference type="OrthoDB" id="429145at2759"/>
<comment type="similarity">
    <text evidence="1 4">Belongs to the alpha-carbonic anhydrase family.</text>
</comment>
<dbReference type="PROSITE" id="PS00162">
    <property type="entry name" value="ALPHA_CA_1"/>
    <property type="match status" value="1"/>
</dbReference>
<keyword evidence="7" id="KW-1185">Reference proteome</keyword>
<dbReference type="KEGG" id="scac:106082208"/>